<dbReference type="AlphaFoldDB" id="A0ABD1NPB2"/>
<gene>
    <name evidence="1" type="ORF">Adt_49046</name>
</gene>
<comment type="caution">
    <text evidence="1">The sequence shown here is derived from an EMBL/GenBank/DDBJ whole genome shotgun (WGS) entry which is preliminary data.</text>
</comment>
<proteinExistence type="predicted"/>
<dbReference type="Gene3D" id="2.40.70.10">
    <property type="entry name" value="Acid Proteases"/>
    <property type="match status" value="1"/>
</dbReference>
<keyword evidence="2" id="KW-1185">Reference proteome</keyword>
<name>A0ABD1NPB2_9LAMI</name>
<reference evidence="2" key="1">
    <citation type="submission" date="2024-07" db="EMBL/GenBank/DDBJ databases">
        <title>Two chromosome-level genome assemblies of Korean endemic species Abeliophyllum distichum and Forsythia ovata (Oleaceae).</title>
        <authorList>
            <person name="Jang H."/>
        </authorList>
    </citation>
    <scope>NUCLEOTIDE SEQUENCE [LARGE SCALE GENOMIC DNA]</scope>
</reference>
<dbReference type="SUPFAM" id="SSF50630">
    <property type="entry name" value="Acid proteases"/>
    <property type="match status" value="1"/>
</dbReference>
<dbReference type="Proteomes" id="UP001604336">
    <property type="component" value="Unassembled WGS sequence"/>
</dbReference>
<sequence length="103" mass="11561">MGENATLTIREAIRKTIMANSHCNANSKEDEDVIEAFSHRCSTISHRVIEKDDESQKKVEKDYPKPRVCKAKGLMYIDLKINGNPIKAMVDTGATHNYLASPK</sequence>
<dbReference type="InterPro" id="IPR001969">
    <property type="entry name" value="Aspartic_peptidase_AS"/>
</dbReference>
<dbReference type="InterPro" id="IPR021109">
    <property type="entry name" value="Peptidase_aspartic_dom_sf"/>
</dbReference>
<protein>
    <submittedName>
        <fullName evidence="1">Uncharacterized protein</fullName>
    </submittedName>
</protein>
<accession>A0ABD1NPB2</accession>
<evidence type="ECO:0000313" key="1">
    <source>
        <dbReference type="EMBL" id="KAL2453454.1"/>
    </source>
</evidence>
<organism evidence="1 2">
    <name type="scientific">Abeliophyllum distichum</name>
    <dbReference type="NCBI Taxonomy" id="126358"/>
    <lineage>
        <taxon>Eukaryota</taxon>
        <taxon>Viridiplantae</taxon>
        <taxon>Streptophyta</taxon>
        <taxon>Embryophyta</taxon>
        <taxon>Tracheophyta</taxon>
        <taxon>Spermatophyta</taxon>
        <taxon>Magnoliopsida</taxon>
        <taxon>eudicotyledons</taxon>
        <taxon>Gunneridae</taxon>
        <taxon>Pentapetalae</taxon>
        <taxon>asterids</taxon>
        <taxon>lamiids</taxon>
        <taxon>Lamiales</taxon>
        <taxon>Oleaceae</taxon>
        <taxon>Forsythieae</taxon>
        <taxon>Abeliophyllum</taxon>
    </lineage>
</organism>
<dbReference type="EMBL" id="JBFOLK010000678">
    <property type="protein sequence ID" value="KAL2453454.1"/>
    <property type="molecule type" value="Genomic_DNA"/>
</dbReference>
<evidence type="ECO:0000313" key="2">
    <source>
        <dbReference type="Proteomes" id="UP001604336"/>
    </source>
</evidence>
<dbReference type="PROSITE" id="PS00141">
    <property type="entry name" value="ASP_PROTEASE"/>
    <property type="match status" value="1"/>
</dbReference>